<evidence type="ECO:0000313" key="4">
    <source>
        <dbReference type="Proteomes" id="UP001176940"/>
    </source>
</evidence>
<evidence type="ECO:0000256" key="1">
    <source>
        <dbReference type="ARBA" id="ARBA00008275"/>
    </source>
</evidence>
<evidence type="ECO:0000313" key="3">
    <source>
        <dbReference type="EMBL" id="CAJ0941797.1"/>
    </source>
</evidence>
<name>A0ABN9LKD6_9NEOB</name>
<sequence>MERRPACGTGTGDANRQIGEYKFKLSKAEQDITTLEQNRQFAYYISQRSIARRISLLALTSQSWFLGLKDKW</sequence>
<gene>
    <name evidence="3" type="ORF">RIMI_LOCUS9354621</name>
</gene>
<comment type="similarity">
    <text evidence="1">Belongs to the LRRFIP family.</text>
</comment>
<accession>A0ABN9LKD6</accession>
<dbReference type="EMBL" id="CAUEEQ010019331">
    <property type="protein sequence ID" value="CAJ0941797.1"/>
    <property type="molecule type" value="Genomic_DNA"/>
</dbReference>
<protein>
    <submittedName>
        <fullName evidence="3">Uncharacterized protein</fullName>
    </submittedName>
</protein>
<keyword evidence="4" id="KW-1185">Reference proteome</keyword>
<dbReference type="InterPro" id="IPR019139">
    <property type="entry name" value="LRRFIP1/2"/>
</dbReference>
<comment type="caution">
    <text evidence="3">The sequence shown here is derived from an EMBL/GenBank/DDBJ whole genome shotgun (WGS) entry which is preliminary data.</text>
</comment>
<proteinExistence type="inferred from homology"/>
<keyword evidence="2" id="KW-0175">Coiled coil</keyword>
<evidence type="ECO:0000256" key="2">
    <source>
        <dbReference type="ARBA" id="ARBA00023054"/>
    </source>
</evidence>
<organism evidence="3 4">
    <name type="scientific">Ranitomeya imitator</name>
    <name type="common">mimic poison frog</name>
    <dbReference type="NCBI Taxonomy" id="111125"/>
    <lineage>
        <taxon>Eukaryota</taxon>
        <taxon>Metazoa</taxon>
        <taxon>Chordata</taxon>
        <taxon>Craniata</taxon>
        <taxon>Vertebrata</taxon>
        <taxon>Euteleostomi</taxon>
        <taxon>Amphibia</taxon>
        <taxon>Batrachia</taxon>
        <taxon>Anura</taxon>
        <taxon>Neobatrachia</taxon>
        <taxon>Hyloidea</taxon>
        <taxon>Dendrobatidae</taxon>
        <taxon>Dendrobatinae</taxon>
        <taxon>Ranitomeya</taxon>
    </lineage>
</organism>
<dbReference type="Proteomes" id="UP001176940">
    <property type="component" value="Unassembled WGS sequence"/>
</dbReference>
<dbReference type="Pfam" id="PF09738">
    <property type="entry name" value="LRRFIP"/>
    <property type="match status" value="1"/>
</dbReference>
<reference evidence="3" key="1">
    <citation type="submission" date="2023-07" db="EMBL/GenBank/DDBJ databases">
        <authorList>
            <person name="Stuckert A."/>
        </authorList>
    </citation>
    <scope>NUCLEOTIDE SEQUENCE</scope>
</reference>